<evidence type="ECO:0000256" key="6">
    <source>
        <dbReference type="ARBA" id="ARBA00012487"/>
    </source>
</evidence>
<evidence type="ECO:0000256" key="13">
    <source>
        <dbReference type="ARBA" id="ARBA00022989"/>
    </source>
</evidence>
<evidence type="ECO:0000256" key="18">
    <source>
        <dbReference type="RuleBase" id="RU003938"/>
    </source>
</evidence>
<comment type="pathway">
    <text evidence="3 18">Phospholipid metabolism; CDP-diacylglycerol biosynthesis; CDP-diacylglycerol from sn-glycerol 3-phosphate: step 3/3.</text>
</comment>
<protein>
    <recommendedName>
        <fullName evidence="7 18">Phosphatidate cytidylyltransferase</fullName>
        <ecNumber evidence="6 18">2.7.7.41</ecNumber>
    </recommendedName>
</protein>
<dbReference type="InterPro" id="IPR000374">
    <property type="entry name" value="PC_trans"/>
</dbReference>
<dbReference type="EMBL" id="BLVO01000004">
    <property type="protein sequence ID" value="GFM31799.1"/>
    <property type="molecule type" value="Genomic_DNA"/>
</dbReference>
<feature type="transmembrane region" description="Helical" evidence="19">
    <location>
        <begin position="113"/>
        <end position="133"/>
    </location>
</feature>
<evidence type="ECO:0000256" key="19">
    <source>
        <dbReference type="SAM" id="Phobius"/>
    </source>
</evidence>
<evidence type="ECO:0000256" key="2">
    <source>
        <dbReference type="ARBA" id="ARBA00004651"/>
    </source>
</evidence>
<dbReference type="GO" id="GO:0016024">
    <property type="term" value="P:CDP-diacylglycerol biosynthetic process"/>
    <property type="evidence" value="ECO:0007669"/>
    <property type="project" value="UniProtKB-UniPathway"/>
</dbReference>
<keyword evidence="11 18" id="KW-0812">Transmembrane</keyword>
<evidence type="ECO:0000256" key="8">
    <source>
        <dbReference type="ARBA" id="ARBA00022475"/>
    </source>
</evidence>
<organism evidence="20 21">
    <name type="scientific">Desulfovibrio subterraneus</name>
    <dbReference type="NCBI Taxonomy" id="2718620"/>
    <lineage>
        <taxon>Bacteria</taxon>
        <taxon>Pseudomonadati</taxon>
        <taxon>Thermodesulfobacteriota</taxon>
        <taxon>Desulfovibrionia</taxon>
        <taxon>Desulfovibrionales</taxon>
        <taxon>Desulfovibrionaceae</taxon>
        <taxon>Desulfovibrio</taxon>
    </lineage>
</organism>
<keyword evidence="14" id="KW-0443">Lipid metabolism</keyword>
<dbReference type="UniPathway" id="UPA00557">
    <property type="reaction ID" value="UER00614"/>
</dbReference>
<keyword evidence="12 18" id="KW-0548">Nucleotidyltransferase</keyword>
<keyword evidence="17" id="KW-1208">Phospholipid metabolism</keyword>
<comment type="catalytic activity">
    <reaction evidence="1 18">
        <text>a 1,2-diacyl-sn-glycero-3-phosphate + CTP + H(+) = a CDP-1,2-diacyl-sn-glycerol + diphosphate</text>
        <dbReference type="Rhea" id="RHEA:16229"/>
        <dbReference type="ChEBI" id="CHEBI:15378"/>
        <dbReference type="ChEBI" id="CHEBI:33019"/>
        <dbReference type="ChEBI" id="CHEBI:37563"/>
        <dbReference type="ChEBI" id="CHEBI:58332"/>
        <dbReference type="ChEBI" id="CHEBI:58608"/>
        <dbReference type="EC" id="2.7.7.41"/>
    </reaction>
</comment>
<evidence type="ECO:0000256" key="5">
    <source>
        <dbReference type="ARBA" id="ARBA00010185"/>
    </source>
</evidence>
<comment type="pathway">
    <text evidence="4">Lipid metabolism.</text>
</comment>
<dbReference type="AlphaFoldDB" id="A0A7J0BDM5"/>
<evidence type="ECO:0000256" key="17">
    <source>
        <dbReference type="ARBA" id="ARBA00023264"/>
    </source>
</evidence>
<keyword evidence="8" id="KW-1003">Cell membrane</keyword>
<dbReference type="PROSITE" id="PS01315">
    <property type="entry name" value="CDS"/>
    <property type="match status" value="1"/>
</dbReference>
<accession>A0A7J0BDM5</accession>
<dbReference type="PANTHER" id="PTHR46382:SF1">
    <property type="entry name" value="PHOSPHATIDATE CYTIDYLYLTRANSFERASE"/>
    <property type="match status" value="1"/>
</dbReference>
<proteinExistence type="inferred from homology"/>
<evidence type="ECO:0000313" key="20">
    <source>
        <dbReference type="EMBL" id="GFM31799.1"/>
    </source>
</evidence>
<dbReference type="RefSeq" id="WP_174403502.1">
    <property type="nucleotide sequence ID" value="NZ_BLVO01000004.1"/>
</dbReference>
<evidence type="ECO:0000256" key="4">
    <source>
        <dbReference type="ARBA" id="ARBA00005189"/>
    </source>
</evidence>
<dbReference type="EC" id="2.7.7.41" evidence="6 18"/>
<dbReference type="Pfam" id="PF01148">
    <property type="entry name" value="CTP_transf_1"/>
    <property type="match status" value="1"/>
</dbReference>
<evidence type="ECO:0000256" key="9">
    <source>
        <dbReference type="ARBA" id="ARBA00022516"/>
    </source>
</evidence>
<dbReference type="Proteomes" id="UP000503840">
    <property type="component" value="Unassembled WGS sequence"/>
</dbReference>
<evidence type="ECO:0000256" key="10">
    <source>
        <dbReference type="ARBA" id="ARBA00022679"/>
    </source>
</evidence>
<evidence type="ECO:0000256" key="16">
    <source>
        <dbReference type="ARBA" id="ARBA00023209"/>
    </source>
</evidence>
<name>A0A7J0BDM5_9BACT</name>
<comment type="similarity">
    <text evidence="5 18">Belongs to the CDS family.</text>
</comment>
<feature type="transmembrane region" description="Helical" evidence="19">
    <location>
        <begin position="12"/>
        <end position="36"/>
    </location>
</feature>
<feature type="transmembrane region" description="Helical" evidence="19">
    <location>
        <begin position="56"/>
        <end position="73"/>
    </location>
</feature>
<sequence length="267" mass="28986">MTDSHKQRWITSLVVLPFLIISLLLGGRALFAATLIVAAAGQYEFYSMFWPGRRNLVYKLLGCLLGAGVLYGAHIDSQYTMLACITGAFWMGAIGFLVRYGMGEDHSVRFEEANILTAGILYLPLVIQIALRLTPVEAALVLLACFASDIGGFYTGCKFGKHKIWPTVSPKKTWEGSLGGMTLCMIVCLAIGLASGSAPWWAWLMLGLFLNIASQCGDFFESALKRTLGVKDSGTLLPGHGGILDRIDSILLALPAYALARAVYTFF</sequence>
<gene>
    <name evidence="20" type="primary">cdsA</name>
    <name evidence="20" type="ORF">DSM101010T_01640</name>
</gene>
<evidence type="ECO:0000256" key="12">
    <source>
        <dbReference type="ARBA" id="ARBA00022695"/>
    </source>
</evidence>
<reference evidence="20 21" key="1">
    <citation type="submission" date="2020-05" db="EMBL/GenBank/DDBJ databases">
        <title>Draft genome sequence of Desulfovibrio sp. strain HN2T.</title>
        <authorList>
            <person name="Ueno A."/>
            <person name="Tamazawa S."/>
            <person name="Tamamura S."/>
            <person name="Murakami T."/>
            <person name="Kiyama T."/>
            <person name="Inomata H."/>
            <person name="Amano Y."/>
            <person name="Miyakawa K."/>
            <person name="Tamaki H."/>
            <person name="Naganuma T."/>
            <person name="Kaneko K."/>
        </authorList>
    </citation>
    <scope>NUCLEOTIDE SEQUENCE [LARGE SCALE GENOMIC DNA]</scope>
    <source>
        <strain evidence="20 21">HN2</strain>
    </source>
</reference>
<dbReference type="PANTHER" id="PTHR46382">
    <property type="entry name" value="PHOSPHATIDATE CYTIDYLYLTRANSFERASE"/>
    <property type="match status" value="1"/>
</dbReference>
<feature type="transmembrane region" description="Helical" evidence="19">
    <location>
        <begin position="178"/>
        <end position="194"/>
    </location>
</feature>
<evidence type="ECO:0000256" key="14">
    <source>
        <dbReference type="ARBA" id="ARBA00023098"/>
    </source>
</evidence>
<keyword evidence="9" id="KW-0444">Lipid biosynthesis</keyword>
<keyword evidence="16" id="KW-0594">Phospholipid biosynthesis</keyword>
<evidence type="ECO:0000313" key="21">
    <source>
        <dbReference type="Proteomes" id="UP000503840"/>
    </source>
</evidence>
<feature type="transmembrane region" description="Helical" evidence="19">
    <location>
        <begin position="79"/>
        <end position="101"/>
    </location>
</feature>
<evidence type="ECO:0000256" key="1">
    <source>
        <dbReference type="ARBA" id="ARBA00001698"/>
    </source>
</evidence>
<evidence type="ECO:0000256" key="7">
    <source>
        <dbReference type="ARBA" id="ARBA00019373"/>
    </source>
</evidence>
<evidence type="ECO:0000256" key="3">
    <source>
        <dbReference type="ARBA" id="ARBA00005119"/>
    </source>
</evidence>
<keyword evidence="15 19" id="KW-0472">Membrane</keyword>
<keyword evidence="21" id="KW-1185">Reference proteome</keyword>
<dbReference type="GO" id="GO:0005886">
    <property type="term" value="C:plasma membrane"/>
    <property type="evidence" value="ECO:0007669"/>
    <property type="project" value="UniProtKB-SubCell"/>
</dbReference>
<comment type="caution">
    <text evidence="20">The sequence shown here is derived from an EMBL/GenBank/DDBJ whole genome shotgun (WGS) entry which is preliminary data.</text>
</comment>
<evidence type="ECO:0000256" key="15">
    <source>
        <dbReference type="ARBA" id="ARBA00023136"/>
    </source>
</evidence>
<feature type="transmembrane region" description="Helical" evidence="19">
    <location>
        <begin position="139"/>
        <end position="157"/>
    </location>
</feature>
<comment type="subcellular location">
    <subcellularLocation>
        <location evidence="2">Cell membrane</location>
        <topology evidence="2">Multi-pass membrane protein</topology>
    </subcellularLocation>
</comment>
<keyword evidence="13 19" id="KW-1133">Transmembrane helix</keyword>
<dbReference type="GO" id="GO:0004605">
    <property type="term" value="F:phosphatidate cytidylyltransferase activity"/>
    <property type="evidence" value="ECO:0007669"/>
    <property type="project" value="UniProtKB-EC"/>
</dbReference>
<evidence type="ECO:0000256" key="11">
    <source>
        <dbReference type="ARBA" id="ARBA00022692"/>
    </source>
</evidence>
<keyword evidence="10 18" id="KW-0808">Transferase</keyword>